<feature type="compositionally biased region" description="Polar residues" evidence="2">
    <location>
        <begin position="368"/>
        <end position="380"/>
    </location>
</feature>
<feature type="region of interest" description="Disordered" evidence="2">
    <location>
        <begin position="431"/>
        <end position="479"/>
    </location>
</feature>
<evidence type="ECO:0000259" key="3">
    <source>
        <dbReference type="Pfam" id="PF19031"/>
    </source>
</evidence>
<proteinExistence type="inferred from homology"/>
<evidence type="ECO:0000313" key="5">
    <source>
        <dbReference type="Proteomes" id="UP000557566"/>
    </source>
</evidence>
<dbReference type="OrthoDB" id="240546at2759"/>
<feature type="domain" description="CCZ1/INTU/HSP4 first Longin" evidence="3">
    <location>
        <begin position="32"/>
        <end position="136"/>
    </location>
</feature>
<dbReference type="Pfam" id="PF19031">
    <property type="entry name" value="Intu_longin_1"/>
    <property type="match status" value="1"/>
</dbReference>
<dbReference type="GO" id="GO:0016192">
    <property type="term" value="P:vesicle-mediated transport"/>
    <property type="evidence" value="ECO:0007669"/>
    <property type="project" value="InterPro"/>
</dbReference>
<dbReference type="PANTHER" id="PTHR13056">
    <property type="entry name" value="VACUOLAR FUSION PROTEIN CCZ1 HOMOLOG-RELATED"/>
    <property type="match status" value="1"/>
</dbReference>
<reference evidence="4 5" key="1">
    <citation type="journal article" date="2020" name="Genome Biol. Evol.">
        <title>A new high-quality draft genome assembly of the Chinese cordyceps Ophiocordyceps sinensis.</title>
        <authorList>
            <person name="Shu R."/>
            <person name="Zhang J."/>
            <person name="Meng Q."/>
            <person name="Zhang H."/>
            <person name="Zhou G."/>
            <person name="Li M."/>
            <person name="Wu P."/>
            <person name="Zhao Y."/>
            <person name="Chen C."/>
            <person name="Qin Q."/>
        </authorList>
    </citation>
    <scope>NUCLEOTIDE SEQUENCE [LARGE SCALE GENOMIC DNA]</scope>
    <source>
        <strain evidence="4 5">IOZ07</strain>
    </source>
</reference>
<feature type="compositionally biased region" description="Low complexity" evidence="2">
    <location>
        <begin position="433"/>
        <end position="452"/>
    </location>
</feature>
<feature type="compositionally biased region" description="Low complexity" evidence="2">
    <location>
        <begin position="1"/>
        <end position="20"/>
    </location>
</feature>
<feature type="region of interest" description="Disordered" evidence="2">
    <location>
        <begin position="498"/>
        <end position="520"/>
    </location>
</feature>
<feature type="compositionally biased region" description="Basic and acidic residues" evidence="2">
    <location>
        <begin position="272"/>
        <end position="282"/>
    </location>
</feature>
<comment type="similarity">
    <text evidence="1">Belongs to the CCZ1 family.</text>
</comment>
<keyword evidence="5" id="KW-1185">Reference proteome</keyword>
<dbReference type="InterPro" id="IPR013176">
    <property type="entry name" value="Ccz1"/>
</dbReference>
<evidence type="ECO:0000313" key="4">
    <source>
        <dbReference type="EMBL" id="KAF4511793.1"/>
    </source>
</evidence>
<dbReference type="EMBL" id="JAAVMX010000002">
    <property type="protein sequence ID" value="KAF4511793.1"/>
    <property type="molecule type" value="Genomic_DNA"/>
</dbReference>
<dbReference type="GO" id="GO:0035658">
    <property type="term" value="C:Mon1-Ccz1 complex"/>
    <property type="evidence" value="ECO:0007669"/>
    <property type="project" value="InterPro"/>
</dbReference>
<evidence type="ECO:0000256" key="2">
    <source>
        <dbReference type="SAM" id="MobiDB-lite"/>
    </source>
</evidence>
<feature type="region of interest" description="Disordered" evidence="2">
    <location>
        <begin position="339"/>
        <end position="408"/>
    </location>
</feature>
<organism evidence="4 5">
    <name type="scientific">Ophiocordyceps sinensis</name>
    <dbReference type="NCBI Taxonomy" id="72228"/>
    <lineage>
        <taxon>Eukaryota</taxon>
        <taxon>Fungi</taxon>
        <taxon>Dikarya</taxon>
        <taxon>Ascomycota</taxon>
        <taxon>Pezizomycotina</taxon>
        <taxon>Sordariomycetes</taxon>
        <taxon>Hypocreomycetidae</taxon>
        <taxon>Hypocreales</taxon>
        <taxon>Ophiocordycipitaceae</taxon>
        <taxon>Ophiocordyceps</taxon>
    </lineage>
</organism>
<accession>A0A8H4PWM3</accession>
<feature type="region of interest" description="Disordered" evidence="2">
    <location>
        <begin position="726"/>
        <end position="774"/>
    </location>
</feature>
<sequence>MASSVAQAPAAAGTASSPSWSGGGVVPARVGFLAIFNPSLGHTDDTVDDQIVYYASVTTQASQHKRRRTRRRPTDAVSQEERHERLRQIGLAQGMANFSRGFAGGASVDAIDTETSRVVLHELEPGWWILASIDLTKFECTTREMKPTSLLLRDLLRAHEIFLMHHDSSLSALFVHTRRSKFVALLSRYWDLFLSTWSVMLHGNPVRDIFGGINVAASGELGVGVGEEDRGSGEREVLEGLVGRIEGLVDLAVSKFGTHDDPPNPQSAAAGKEPEREHEQHEPWLGTGREPAADDGAIFLGTGALSRKSLRDVTHWMEDLYTWGEHAYGLIESPTSIRRANAKKAAKSAEQEHKPTTAGQTGPGSPGGANQTVPQLQPETEGSAGDKGKNHVNKGGAGPEKTNNADDGKLDKMLSYMKLGYGSYWTLSGGSGEASLSARPRPPEAGAGAGAAREWKRETPRETPHESRASPGAGPPRLASSREAAGHFLIGLRGEIEESQEADAGLSQTSTSDDSDAEHNSRTVLRTLHVELESGATGEQPEATVVKDFAHPASVHTQSQVMGNMLPGYNSHDLNKAKKLRVVVYVNRPFVFVFLFRLRTDSLAWDALYRSLHYQLAPLKRPLLASTSYRPDRPGLERASSSIYSLVWDPSSLTVHSTIPCIPDLAVPAAAADLWSRADAVSTHLHLLNTHASTRSLAGDVERTHKTSRGWWIVWTRLLDRHHYEPPRAGSTAGYNDDEEEEQRGGLPASTSLSLGSGTDRRTAAGGGDDDNDPRALAKEILLARRASDHAGLRGMTGSDGESRLAQGIGVDTRRYVEELLSLL</sequence>
<feature type="compositionally biased region" description="Basic and acidic residues" evidence="2">
    <location>
        <begin position="453"/>
        <end position="468"/>
    </location>
</feature>
<dbReference type="Proteomes" id="UP000557566">
    <property type="component" value="Unassembled WGS sequence"/>
</dbReference>
<dbReference type="InterPro" id="IPR043987">
    <property type="entry name" value="CCZ1/INTU/HSP4_longin_1"/>
</dbReference>
<feature type="region of interest" description="Disordered" evidence="2">
    <location>
        <begin position="1"/>
        <end position="21"/>
    </location>
</feature>
<feature type="region of interest" description="Disordered" evidence="2">
    <location>
        <begin position="256"/>
        <end position="295"/>
    </location>
</feature>
<name>A0A8H4PWM3_9HYPO</name>
<gene>
    <name evidence="4" type="ORF">G6O67_001003</name>
</gene>
<comment type="caution">
    <text evidence="4">The sequence shown here is derived from an EMBL/GenBank/DDBJ whole genome shotgun (WGS) entry which is preliminary data.</text>
</comment>
<evidence type="ECO:0000256" key="1">
    <source>
        <dbReference type="ARBA" id="ARBA00005352"/>
    </source>
</evidence>
<dbReference type="PANTHER" id="PTHR13056:SF0">
    <property type="entry name" value="VACUOLAR FUSION PROTEIN CCZ1 HOMOLOG-RELATED"/>
    <property type="match status" value="1"/>
</dbReference>
<dbReference type="AlphaFoldDB" id="A0A8H4PWM3"/>
<protein>
    <recommendedName>
        <fullName evidence="3">CCZ1/INTU/HSP4 first Longin domain-containing protein</fullName>
    </recommendedName>
</protein>